<protein>
    <submittedName>
        <fullName evidence="1">Uncharacterized protein</fullName>
    </submittedName>
</protein>
<keyword evidence="2" id="KW-1185">Reference proteome</keyword>
<gene>
    <name evidence="1" type="ORF">AVEN_203479_1</name>
</gene>
<organism evidence="1 2">
    <name type="scientific">Araneus ventricosus</name>
    <name type="common">Orbweaver spider</name>
    <name type="synonym">Epeira ventricosa</name>
    <dbReference type="NCBI Taxonomy" id="182803"/>
    <lineage>
        <taxon>Eukaryota</taxon>
        <taxon>Metazoa</taxon>
        <taxon>Ecdysozoa</taxon>
        <taxon>Arthropoda</taxon>
        <taxon>Chelicerata</taxon>
        <taxon>Arachnida</taxon>
        <taxon>Araneae</taxon>
        <taxon>Araneomorphae</taxon>
        <taxon>Entelegynae</taxon>
        <taxon>Araneoidea</taxon>
        <taxon>Araneidae</taxon>
        <taxon>Araneus</taxon>
    </lineage>
</organism>
<proteinExistence type="predicted"/>
<sequence length="90" mass="9894">MKDLREILERPFVYQKYTLKKCFVLVEDTVDGTETEVEGGGTSWKPYADIIPCPPSARPPSSAAGVVALAARGVIFPTCTVCVFREETKL</sequence>
<accession>A0A4Y2BIV6</accession>
<reference evidence="1 2" key="1">
    <citation type="journal article" date="2019" name="Sci. Rep.">
        <title>Orb-weaving spider Araneus ventricosus genome elucidates the spidroin gene catalogue.</title>
        <authorList>
            <person name="Kono N."/>
            <person name="Nakamura H."/>
            <person name="Ohtoshi R."/>
            <person name="Moran D.A.P."/>
            <person name="Shinohara A."/>
            <person name="Yoshida Y."/>
            <person name="Fujiwara M."/>
            <person name="Mori M."/>
            <person name="Tomita M."/>
            <person name="Arakawa K."/>
        </authorList>
    </citation>
    <scope>NUCLEOTIDE SEQUENCE [LARGE SCALE GENOMIC DNA]</scope>
</reference>
<dbReference type="Proteomes" id="UP000499080">
    <property type="component" value="Unassembled WGS sequence"/>
</dbReference>
<evidence type="ECO:0000313" key="1">
    <source>
        <dbReference type="EMBL" id="GBL91325.1"/>
    </source>
</evidence>
<comment type="caution">
    <text evidence="1">The sequence shown here is derived from an EMBL/GenBank/DDBJ whole genome shotgun (WGS) entry which is preliminary data.</text>
</comment>
<dbReference type="EMBL" id="BGPR01000078">
    <property type="protein sequence ID" value="GBL91325.1"/>
    <property type="molecule type" value="Genomic_DNA"/>
</dbReference>
<name>A0A4Y2BIV6_ARAVE</name>
<dbReference type="AlphaFoldDB" id="A0A4Y2BIV6"/>
<evidence type="ECO:0000313" key="2">
    <source>
        <dbReference type="Proteomes" id="UP000499080"/>
    </source>
</evidence>